<dbReference type="AlphaFoldDB" id="A0A8R7VGX3"/>
<dbReference type="Gramene" id="TuG1812U0000238200.01.T02">
    <property type="protein sequence ID" value="TuG1812U0000238200.01.T02"/>
    <property type="gene ID" value="TuG1812U0000238200.01"/>
</dbReference>
<dbReference type="EnsemblPlants" id="TuG1812U0000238200.01.T03">
    <property type="protein sequence ID" value="TuG1812U0000238200.01.T03"/>
    <property type="gene ID" value="TuG1812U0000238200.01"/>
</dbReference>
<organism evidence="3 4">
    <name type="scientific">Triticum urartu</name>
    <name type="common">Red wild einkorn</name>
    <name type="synonym">Crithodium urartu</name>
    <dbReference type="NCBI Taxonomy" id="4572"/>
    <lineage>
        <taxon>Eukaryota</taxon>
        <taxon>Viridiplantae</taxon>
        <taxon>Streptophyta</taxon>
        <taxon>Embryophyta</taxon>
        <taxon>Tracheophyta</taxon>
        <taxon>Spermatophyta</taxon>
        <taxon>Magnoliopsida</taxon>
        <taxon>Liliopsida</taxon>
        <taxon>Poales</taxon>
        <taxon>Poaceae</taxon>
        <taxon>BOP clade</taxon>
        <taxon>Pooideae</taxon>
        <taxon>Triticodae</taxon>
        <taxon>Triticeae</taxon>
        <taxon>Triticinae</taxon>
        <taxon>Triticum</taxon>
    </lineage>
</organism>
<reference evidence="4" key="1">
    <citation type="journal article" date="2013" name="Nature">
        <title>Draft genome of the wheat A-genome progenitor Triticum urartu.</title>
        <authorList>
            <person name="Ling H.Q."/>
            <person name="Zhao S."/>
            <person name="Liu D."/>
            <person name="Wang J."/>
            <person name="Sun H."/>
            <person name="Zhang C."/>
            <person name="Fan H."/>
            <person name="Li D."/>
            <person name="Dong L."/>
            <person name="Tao Y."/>
            <person name="Gao C."/>
            <person name="Wu H."/>
            <person name="Li Y."/>
            <person name="Cui Y."/>
            <person name="Guo X."/>
            <person name="Zheng S."/>
            <person name="Wang B."/>
            <person name="Yu K."/>
            <person name="Liang Q."/>
            <person name="Yang W."/>
            <person name="Lou X."/>
            <person name="Chen J."/>
            <person name="Feng M."/>
            <person name="Jian J."/>
            <person name="Zhang X."/>
            <person name="Luo G."/>
            <person name="Jiang Y."/>
            <person name="Liu J."/>
            <person name="Wang Z."/>
            <person name="Sha Y."/>
            <person name="Zhang B."/>
            <person name="Wu H."/>
            <person name="Tang D."/>
            <person name="Shen Q."/>
            <person name="Xue P."/>
            <person name="Zou S."/>
            <person name="Wang X."/>
            <person name="Liu X."/>
            <person name="Wang F."/>
            <person name="Yang Y."/>
            <person name="An X."/>
            <person name="Dong Z."/>
            <person name="Zhang K."/>
            <person name="Zhang X."/>
            <person name="Luo M.C."/>
            <person name="Dvorak J."/>
            <person name="Tong Y."/>
            <person name="Wang J."/>
            <person name="Yang H."/>
            <person name="Li Z."/>
            <person name="Wang D."/>
            <person name="Zhang A."/>
            <person name="Wang J."/>
        </authorList>
    </citation>
    <scope>NUCLEOTIDE SEQUENCE</scope>
    <source>
        <strain evidence="4">cv. G1812</strain>
    </source>
</reference>
<feature type="compositionally biased region" description="Low complexity" evidence="1">
    <location>
        <begin position="107"/>
        <end position="117"/>
    </location>
</feature>
<keyword evidence="4" id="KW-1185">Reference proteome</keyword>
<dbReference type="EnsemblPlants" id="TuG1812G0700004500.01.T04">
    <property type="protein sequence ID" value="TuG1812G0700004500.01.T04"/>
    <property type="gene ID" value="TuG1812G0700004500.01"/>
</dbReference>
<evidence type="ECO:0000313" key="3">
    <source>
        <dbReference type="EnsemblPlants" id="TuG1812U0000238200.01.T03"/>
    </source>
</evidence>
<evidence type="ECO:0000313" key="2">
    <source>
        <dbReference type="EnsemblPlants" id="TuG1812G0700004500.01.T02"/>
    </source>
</evidence>
<dbReference type="EnsemblPlants" id="TuG1812U0000238200.01.T02">
    <property type="protein sequence ID" value="TuG1812U0000238200.01.T02"/>
    <property type="gene ID" value="TuG1812U0000238200.01"/>
</dbReference>
<reference evidence="2" key="2">
    <citation type="submission" date="2018-03" db="EMBL/GenBank/DDBJ databases">
        <title>The Triticum urartu genome reveals the dynamic nature of wheat genome evolution.</title>
        <authorList>
            <person name="Ling H."/>
            <person name="Ma B."/>
            <person name="Shi X."/>
            <person name="Liu H."/>
            <person name="Dong L."/>
            <person name="Sun H."/>
            <person name="Cao Y."/>
            <person name="Gao Q."/>
            <person name="Zheng S."/>
            <person name="Li Y."/>
            <person name="Yu Y."/>
            <person name="Du H."/>
            <person name="Qi M."/>
            <person name="Li Y."/>
            <person name="Yu H."/>
            <person name="Cui Y."/>
            <person name="Wang N."/>
            <person name="Chen C."/>
            <person name="Wu H."/>
            <person name="Zhao Y."/>
            <person name="Zhang J."/>
            <person name="Li Y."/>
            <person name="Zhou W."/>
            <person name="Zhang B."/>
            <person name="Hu W."/>
            <person name="Eijk M."/>
            <person name="Tang J."/>
            <person name="Witsenboer H."/>
            <person name="Zhao S."/>
            <person name="Li Z."/>
            <person name="Zhang A."/>
            <person name="Wang D."/>
            <person name="Liang C."/>
        </authorList>
    </citation>
    <scope>NUCLEOTIDE SEQUENCE [LARGE SCALE GENOMIC DNA]</scope>
    <source>
        <strain evidence="2">cv. G1812</strain>
    </source>
</reference>
<dbReference type="Gramene" id="TuG1812U0000238200.01.T03">
    <property type="protein sequence ID" value="TuG1812U0000238200.01.T03"/>
    <property type="gene ID" value="TuG1812U0000238200.01"/>
</dbReference>
<feature type="region of interest" description="Disordered" evidence="1">
    <location>
        <begin position="53"/>
        <end position="117"/>
    </location>
</feature>
<dbReference type="EnsemblPlants" id="TuG1812G0700004500.01.T02">
    <property type="protein sequence ID" value="TuG1812G0700004500.01.T02"/>
    <property type="gene ID" value="TuG1812G0700004500.01"/>
</dbReference>
<dbReference type="Proteomes" id="UP000015106">
    <property type="component" value="Chromosome 7"/>
</dbReference>
<accession>A0A8R7VGX3</accession>
<dbReference type="EnsemblPlants" id="TuG1812G0700004500.01.T03">
    <property type="protein sequence ID" value="TuG1812G0700004500.01.T03"/>
    <property type="gene ID" value="TuG1812G0700004500.01"/>
</dbReference>
<dbReference type="Gramene" id="TuG1812G0700004500.01.T03">
    <property type="protein sequence ID" value="TuG1812G0700004500.01.T03"/>
    <property type="gene ID" value="TuG1812G0700004500.01"/>
</dbReference>
<name>A0A8R7VGX3_TRIUA</name>
<feature type="compositionally biased region" description="Polar residues" evidence="1">
    <location>
        <begin position="78"/>
        <end position="95"/>
    </location>
</feature>
<protein>
    <submittedName>
        <fullName evidence="3">Uncharacterized protein</fullName>
    </submittedName>
</protein>
<dbReference type="EnsemblPlants" id="TuG1812G0700004500.01.T05">
    <property type="protein sequence ID" value="TuG1812G0700004500.01.T05"/>
    <property type="gene ID" value="TuG1812G0700004500.01"/>
</dbReference>
<evidence type="ECO:0000256" key="1">
    <source>
        <dbReference type="SAM" id="MobiDB-lite"/>
    </source>
</evidence>
<dbReference type="Gramene" id="TuG1812G0700004500.01.T04">
    <property type="protein sequence ID" value="TuG1812G0700004500.01.T04"/>
    <property type="gene ID" value="TuG1812G0700004500.01"/>
</dbReference>
<reference evidence="3" key="3">
    <citation type="submission" date="2022-06" db="UniProtKB">
        <authorList>
            <consortium name="EnsemblPlants"/>
        </authorList>
    </citation>
    <scope>IDENTIFICATION</scope>
</reference>
<evidence type="ECO:0000313" key="4">
    <source>
        <dbReference type="Proteomes" id="UP000015106"/>
    </source>
</evidence>
<dbReference type="Gramene" id="TuG1812G0700004500.01.T02">
    <property type="protein sequence ID" value="TuG1812G0700004500.01.T02"/>
    <property type="gene ID" value="TuG1812G0700004500.01"/>
</dbReference>
<dbReference type="Gramene" id="TuG1812G0700004500.01.T05">
    <property type="protein sequence ID" value="TuG1812G0700004500.01.T05"/>
    <property type="gene ID" value="TuG1812G0700004500.01"/>
</dbReference>
<sequence>MYIPTPFIILNASRSTSVSLPVLDATRMPGKRYEILNLGRNIQPVMCRSLTNKQESDVGKKQLVPTQKHHDSPYKSMKCSNSNSGDLSTGPSGSPSAMPGCSSCQCGTGAAATTAAK</sequence>
<proteinExistence type="predicted"/>